<dbReference type="EMBL" id="CAKOFQ010006902">
    <property type="protein sequence ID" value="CAH1980938.1"/>
    <property type="molecule type" value="Genomic_DNA"/>
</dbReference>
<accession>A0A9P0KZF1</accession>
<evidence type="ECO:0000313" key="1">
    <source>
        <dbReference type="EMBL" id="CAH1980938.1"/>
    </source>
</evidence>
<keyword evidence="2" id="KW-1185">Reference proteome</keyword>
<gene>
    <name evidence="1" type="ORF">ACAOBT_LOCUS14260</name>
</gene>
<protein>
    <submittedName>
        <fullName evidence="1">Uncharacterized protein</fullName>
    </submittedName>
</protein>
<evidence type="ECO:0000313" key="2">
    <source>
        <dbReference type="Proteomes" id="UP001152888"/>
    </source>
</evidence>
<dbReference type="Proteomes" id="UP001152888">
    <property type="component" value="Unassembled WGS sequence"/>
</dbReference>
<organism evidence="1 2">
    <name type="scientific">Acanthoscelides obtectus</name>
    <name type="common">Bean weevil</name>
    <name type="synonym">Bruchus obtectus</name>
    <dbReference type="NCBI Taxonomy" id="200917"/>
    <lineage>
        <taxon>Eukaryota</taxon>
        <taxon>Metazoa</taxon>
        <taxon>Ecdysozoa</taxon>
        <taxon>Arthropoda</taxon>
        <taxon>Hexapoda</taxon>
        <taxon>Insecta</taxon>
        <taxon>Pterygota</taxon>
        <taxon>Neoptera</taxon>
        <taxon>Endopterygota</taxon>
        <taxon>Coleoptera</taxon>
        <taxon>Polyphaga</taxon>
        <taxon>Cucujiformia</taxon>
        <taxon>Chrysomeloidea</taxon>
        <taxon>Chrysomelidae</taxon>
        <taxon>Bruchinae</taxon>
        <taxon>Bruchini</taxon>
        <taxon>Acanthoscelides</taxon>
    </lineage>
</organism>
<name>A0A9P0KZF1_ACAOB</name>
<dbReference type="AlphaFoldDB" id="A0A9P0KZF1"/>
<proteinExistence type="predicted"/>
<reference evidence="1" key="1">
    <citation type="submission" date="2022-03" db="EMBL/GenBank/DDBJ databases">
        <authorList>
            <person name="Sayadi A."/>
        </authorList>
    </citation>
    <scope>NUCLEOTIDE SEQUENCE</scope>
</reference>
<sequence length="43" mass="4819">MATPAEFVTLGELFLRSCGNGDEEVFEKSKLLMEDTLPNGWRS</sequence>
<comment type="caution">
    <text evidence="1">The sequence shown here is derived from an EMBL/GenBank/DDBJ whole genome shotgun (WGS) entry which is preliminary data.</text>
</comment>